<feature type="region of interest" description="Disordered" evidence="1">
    <location>
        <begin position="478"/>
        <end position="546"/>
    </location>
</feature>
<evidence type="ECO:0000313" key="3">
    <source>
        <dbReference type="Proteomes" id="UP000735302"/>
    </source>
</evidence>
<feature type="compositionally biased region" description="Basic and acidic residues" evidence="1">
    <location>
        <begin position="233"/>
        <end position="244"/>
    </location>
</feature>
<dbReference type="Proteomes" id="UP000735302">
    <property type="component" value="Unassembled WGS sequence"/>
</dbReference>
<protein>
    <submittedName>
        <fullName evidence="2">Uncharacterized protein</fullName>
    </submittedName>
</protein>
<accession>A0AAV3Z5X4</accession>
<keyword evidence="3" id="KW-1185">Reference proteome</keyword>
<feature type="compositionally biased region" description="Low complexity" evidence="1">
    <location>
        <begin position="7"/>
        <end position="20"/>
    </location>
</feature>
<evidence type="ECO:0000313" key="2">
    <source>
        <dbReference type="EMBL" id="GFN90057.1"/>
    </source>
</evidence>
<feature type="region of interest" description="Disordered" evidence="1">
    <location>
        <begin position="1062"/>
        <end position="1089"/>
    </location>
</feature>
<name>A0AAV3Z5X4_9GAST</name>
<comment type="caution">
    <text evidence="2">The sequence shown here is derived from an EMBL/GenBank/DDBJ whole genome shotgun (WGS) entry which is preliminary data.</text>
</comment>
<feature type="region of interest" description="Disordered" evidence="1">
    <location>
        <begin position="1"/>
        <end position="36"/>
    </location>
</feature>
<feature type="region of interest" description="Disordered" evidence="1">
    <location>
        <begin position="62"/>
        <end position="94"/>
    </location>
</feature>
<dbReference type="AlphaFoldDB" id="A0AAV3Z5X4"/>
<feature type="compositionally biased region" description="Polar residues" evidence="1">
    <location>
        <begin position="923"/>
        <end position="932"/>
    </location>
</feature>
<feature type="region of interest" description="Disordered" evidence="1">
    <location>
        <begin position="780"/>
        <end position="801"/>
    </location>
</feature>
<feature type="compositionally biased region" description="Basic and acidic residues" evidence="1">
    <location>
        <begin position="508"/>
        <end position="517"/>
    </location>
</feature>
<organism evidence="2 3">
    <name type="scientific">Plakobranchus ocellatus</name>
    <dbReference type="NCBI Taxonomy" id="259542"/>
    <lineage>
        <taxon>Eukaryota</taxon>
        <taxon>Metazoa</taxon>
        <taxon>Spiralia</taxon>
        <taxon>Lophotrochozoa</taxon>
        <taxon>Mollusca</taxon>
        <taxon>Gastropoda</taxon>
        <taxon>Heterobranchia</taxon>
        <taxon>Euthyneura</taxon>
        <taxon>Panpulmonata</taxon>
        <taxon>Sacoglossa</taxon>
        <taxon>Placobranchoidea</taxon>
        <taxon>Plakobranchidae</taxon>
        <taxon>Plakobranchus</taxon>
    </lineage>
</organism>
<feature type="region of interest" description="Disordered" evidence="1">
    <location>
        <begin position="115"/>
        <end position="244"/>
    </location>
</feature>
<proteinExistence type="predicted"/>
<feature type="compositionally biased region" description="Basic and acidic residues" evidence="1">
    <location>
        <begin position="162"/>
        <end position="176"/>
    </location>
</feature>
<dbReference type="EMBL" id="BLXT01001985">
    <property type="protein sequence ID" value="GFN90057.1"/>
    <property type="molecule type" value="Genomic_DNA"/>
</dbReference>
<feature type="compositionally biased region" description="Basic residues" evidence="1">
    <location>
        <begin position="199"/>
        <end position="212"/>
    </location>
</feature>
<evidence type="ECO:0000256" key="1">
    <source>
        <dbReference type="SAM" id="MobiDB-lite"/>
    </source>
</evidence>
<feature type="compositionally biased region" description="Polar residues" evidence="1">
    <location>
        <begin position="70"/>
        <end position="94"/>
    </location>
</feature>
<feature type="compositionally biased region" description="Basic and acidic residues" evidence="1">
    <location>
        <begin position="886"/>
        <end position="897"/>
    </location>
</feature>
<feature type="region of interest" description="Disordered" evidence="1">
    <location>
        <begin position="876"/>
        <end position="932"/>
    </location>
</feature>
<reference evidence="2 3" key="1">
    <citation type="journal article" date="2021" name="Elife">
        <title>Chloroplast acquisition without the gene transfer in kleptoplastic sea slugs, Plakobranchus ocellatus.</title>
        <authorList>
            <person name="Maeda T."/>
            <person name="Takahashi S."/>
            <person name="Yoshida T."/>
            <person name="Shimamura S."/>
            <person name="Takaki Y."/>
            <person name="Nagai Y."/>
            <person name="Toyoda A."/>
            <person name="Suzuki Y."/>
            <person name="Arimoto A."/>
            <person name="Ishii H."/>
            <person name="Satoh N."/>
            <person name="Nishiyama T."/>
            <person name="Hasebe M."/>
            <person name="Maruyama T."/>
            <person name="Minagawa J."/>
            <person name="Obokata J."/>
            <person name="Shigenobu S."/>
        </authorList>
    </citation>
    <scope>NUCLEOTIDE SEQUENCE [LARGE SCALE GENOMIC DNA]</scope>
</reference>
<feature type="region of interest" description="Disordered" evidence="1">
    <location>
        <begin position="1136"/>
        <end position="1176"/>
    </location>
</feature>
<feature type="compositionally biased region" description="Basic and acidic residues" evidence="1">
    <location>
        <begin position="483"/>
        <end position="492"/>
    </location>
</feature>
<sequence length="1176" mass="125268">MAEVANSRGASSQSSTNSSSDMIPDPPEELVLSPSMKAAMDRILPCSASQLLQHKLSLDEDSLGRLPQMHSDSSQQKRNSTVPPGNFAGNKNQRLSLQNGSFLSAELNIIKENGDVGNCMQEKPGGQSSIEKQGEKKSGARKKISRADLEVITAGDAAAAGFHERTSRRSSFERPSSDVQSKAGSDSDDVSRPFAVVREKRKEKRRRKKNHTHSTEESHNGSVSVGDSDNDFVSDRHKEKPGHICKEKSKAISELPLSDIAAEPIAGKKTFNGGGHALGLPGHELSTLSTSYVNKYLQGPHGRENLPLSDDMSNNSFSSTKENFENKIRVEHQKLPRVKLPCFHMAKHKNKIRKTFPPCFVVIEQISALLTQADSRVLNLAHLSQDGSELPGKVLPLSVRLKNLSRSCAKGLISCRKQKRDKKIAEAKKNADFGEISILDSEDDFEVSRGGRSLRKRDKTISYVEPTEADIFLEYSRKRSRSKTKEDSEEVKRRKLNAPTEEPTVLNDKSDNSKNDKNLPSAEALAKDKNKRLPPPPLHDYARARPANGGVQEVVIYPKAPVGKESSSKGKSKTIEIRPAIPVSSVAPTTIIQSMLSNQHMSGLISRFPPYLTSMPTSSGMLSASTMSSSLTGAGITASTPVRPQFCMVKMDGKDVLLQVLPPSAPGAASQGSTLLLPGGKRLVVPPSHHLSQQISRAPRLMTPFPSSTMPMPLTSPLPPGLTAAPVISTISTQRLPLTIPSVSTSQNLSVQATSSSSSSRTAPPRTLIPVTVYPPTSAAVTASAPAPPRTATLTSSTTRPLPVSSVSMAAPYSTSVVRNICMSAPNLRAAVPNQPTSVRSVRIFVPGCQATGMPSRFATLGSVTATSNALTRLSASSDLLPQRKQANDKLTPEQRAEKRRKLEKKYPLPPGVVIKTEPLESPSHTQSSASYGRSLLPGSIQVLSTARRPGMQSIRFANPASLSSGSFVPLTNFIVRAASGDGRQTILIPSSLGMLTTGATARSSGTSVSSVSSVGSTLSSSSSASSTSIIVTTVSSTLGGTISILSSVTSAVSTCSTTVTTSCASGPVSSQAVLQPPGALPSSPSAQTNGSVIAKLKTEIEAMNKLLVAQEAMGLRGARVEKLKELLKKKEDTLKNLLERPENDSAASASTNLHSNLDPPESSGSANEHEVIEID</sequence>
<gene>
    <name evidence="2" type="ORF">PoB_001656300</name>
</gene>
<feature type="compositionally biased region" description="Polar residues" evidence="1">
    <location>
        <begin position="1146"/>
        <end position="1156"/>
    </location>
</feature>